<keyword evidence="1" id="KW-0732">Signal</keyword>
<proteinExistence type="predicted"/>
<dbReference type="EMBL" id="JRMQ02000003">
    <property type="protein sequence ID" value="TLE02243.1"/>
    <property type="molecule type" value="Genomic_DNA"/>
</dbReference>
<name>A0A4V6I422_9HELI</name>
<protein>
    <submittedName>
        <fullName evidence="2">SPOR domain-containing protein</fullName>
    </submittedName>
</protein>
<sequence length="278" mass="31326">MICIMLLILIVFFMASCAVASQSSQGESTTKEILVEKATESDKSSIKEDFMSIAPYAKEGYYYQVAAYRGEMSQDILAQIEKYPYIVLVSEQGSKPMYHYLIGAYDTIESMNTDKKAIYALTKNTHIQKNMKPIVCYVNKNNESIEVHPNSSIIEATEVRFGKIVNEIGKDNAVGALANATNTNEVQENEIVVNVETTDETESIASKDNTDETYLVTQSQDSQNPQENIALVLVQDTNFNDERCASVCETQNSEYYLIREKRRNQGRRDNFVLLPPSK</sequence>
<dbReference type="Proteomes" id="UP000029707">
    <property type="component" value="Unassembled WGS sequence"/>
</dbReference>
<dbReference type="OrthoDB" id="5373067at2"/>
<reference evidence="2 3" key="1">
    <citation type="journal article" date="2014" name="Genome Announc.">
        <title>Draft genome sequences of eight enterohepatic helicobacter species isolated from both laboratory and wild rodents.</title>
        <authorList>
            <person name="Sheh A."/>
            <person name="Shen Z."/>
            <person name="Fox J.G."/>
        </authorList>
    </citation>
    <scope>NUCLEOTIDE SEQUENCE [LARGE SCALE GENOMIC DNA]</scope>
    <source>
        <strain evidence="2 3">MIT 01-6451</strain>
    </source>
</reference>
<gene>
    <name evidence="2" type="ORF">LS65_003660</name>
</gene>
<organism evidence="2 3">
    <name type="scientific">Helicobacter japonicus</name>
    <dbReference type="NCBI Taxonomy" id="425400"/>
    <lineage>
        <taxon>Bacteria</taxon>
        <taxon>Pseudomonadati</taxon>
        <taxon>Campylobacterota</taxon>
        <taxon>Epsilonproteobacteria</taxon>
        <taxon>Campylobacterales</taxon>
        <taxon>Helicobacteraceae</taxon>
        <taxon>Helicobacter</taxon>
    </lineage>
</organism>
<feature type="chain" id="PRO_5020793565" evidence="1">
    <location>
        <begin position="21"/>
        <end position="278"/>
    </location>
</feature>
<keyword evidence="3" id="KW-1185">Reference proteome</keyword>
<accession>A0A4V6I422</accession>
<evidence type="ECO:0000256" key="1">
    <source>
        <dbReference type="SAM" id="SignalP"/>
    </source>
</evidence>
<dbReference type="STRING" id="425400.LS65_04965"/>
<feature type="signal peptide" evidence="1">
    <location>
        <begin position="1"/>
        <end position="20"/>
    </location>
</feature>
<dbReference type="AlphaFoldDB" id="A0A4V6I422"/>
<evidence type="ECO:0000313" key="2">
    <source>
        <dbReference type="EMBL" id="TLE02243.1"/>
    </source>
</evidence>
<comment type="caution">
    <text evidence="2">The sequence shown here is derived from an EMBL/GenBank/DDBJ whole genome shotgun (WGS) entry which is preliminary data.</text>
</comment>
<evidence type="ECO:0000313" key="3">
    <source>
        <dbReference type="Proteomes" id="UP000029707"/>
    </source>
</evidence>
<dbReference type="RefSeq" id="WP_138129755.1">
    <property type="nucleotide sequence ID" value="NZ_CAJUDB010000002.1"/>
</dbReference>